<feature type="transmembrane region" description="Helical" evidence="1">
    <location>
        <begin position="282"/>
        <end position="301"/>
    </location>
</feature>
<keyword evidence="1" id="KW-1133">Transmembrane helix</keyword>
<dbReference type="InterPro" id="IPR019429">
    <property type="entry name" value="7TM_GPCR_serpentine_rcpt_Sri"/>
</dbReference>
<dbReference type="WormBase" id="T09E8.5a">
    <property type="protein sequence ID" value="CE33692"/>
    <property type="gene ID" value="WBGene00005518"/>
    <property type="gene designation" value="sri-6"/>
</dbReference>
<dbReference type="UCSC" id="T09E8.5">
    <property type="organism name" value="c. elegans"/>
</dbReference>
<keyword evidence="2" id="KW-0675">Receptor</keyword>
<dbReference type="EMBL" id="BX284605">
    <property type="protein sequence ID" value="CAB01514.2"/>
    <property type="molecule type" value="Genomic_DNA"/>
</dbReference>
<accession>Q22358</accession>
<dbReference type="InParanoid" id="Q22358"/>
<dbReference type="RefSeq" id="NP_001256481.1">
    <property type="nucleotide sequence ID" value="NM_001269552.1"/>
</dbReference>
<feature type="transmembrane region" description="Helical" evidence="1">
    <location>
        <begin position="136"/>
        <end position="153"/>
    </location>
</feature>
<gene>
    <name evidence="2 4" type="primary">sri-6</name>
    <name evidence="2" type="ORF">CELE_T09E8.5</name>
    <name evidence="4" type="ORF">T09E8.5</name>
</gene>
<dbReference type="AlphaFoldDB" id="Q22358"/>
<sequence>MPAPCPETLPNGYLLTLSIIGGISIPMNLLALYMIWFQSPGMHGYKYCLTYMQVASFIVEINVTWLVPAYHFFPLTGGIAAGEIIRKFVSNHTGVTIWIFLFCFLLPASLLCLFYRHNAASKINQSGSNNLYLEKLVMILTHIFPFLTAFGTWNCQMTFAQKYEYLSQNYPECLFWLASDRFEAYDYKMNPWIVSTAAAAITFLVITASYGGYHGIHTMIILQRLRAHMSVQTYQMHITALISLALQMLTPSVFAVPVYVWVTVVLTNAIDLQGIVSWSPCLMSTHSILMSSVMIVTNATYRRVLKEKISKLFMLTRLIGNQLGSEVEPSMRAPISFGRPAPIS</sequence>
<evidence type="ECO:0000313" key="2">
    <source>
        <dbReference type="EMBL" id="CAB01514.2"/>
    </source>
</evidence>
<dbReference type="AGR" id="WB:WBGene00005518"/>
<protein>
    <submittedName>
        <fullName evidence="2">Serpentine Receptor, class T</fullName>
    </submittedName>
</protein>
<feature type="transmembrane region" description="Helical" evidence="1">
    <location>
        <begin position="192"/>
        <end position="213"/>
    </location>
</feature>
<feature type="transmembrane region" description="Helical" evidence="1">
    <location>
        <begin position="12"/>
        <end position="36"/>
    </location>
</feature>
<keyword evidence="1" id="KW-0812">Transmembrane</keyword>
<evidence type="ECO:0000256" key="1">
    <source>
        <dbReference type="SAM" id="Phobius"/>
    </source>
</evidence>
<name>Q22358_CAEEL</name>
<evidence type="ECO:0000313" key="3">
    <source>
        <dbReference type="Proteomes" id="UP000001940"/>
    </source>
</evidence>
<dbReference type="CTD" id="188328"/>
<feature type="transmembrane region" description="Helical" evidence="1">
    <location>
        <begin position="234"/>
        <end position="262"/>
    </location>
</feature>
<reference evidence="2 3" key="1">
    <citation type="journal article" date="1998" name="Science">
        <title>Genome sequence of the nematode C. elegans: a platform for investigating biology.</title>
        <authorList>
            <consortium name="The C. elegans sequencing consortium"/>
            <person name="Sulson J.E."/>
            <person name="Waterston R."/>
        </authorList>
    </citation>
    <scope>NUCLEOTIDE SEQUENCE [LARGE SCALE GENOMIC DNA]</scope>
    <source>
        <strain evidence="2 3">Bristol N2</strain>
    </source>
</reference>
<dbReference type="KEGG" id="cel:CELE_T09E8.5"/>
<dbReference type="HOGENOM" id="CLU_067919_0_0_1"/>
<dbReference type="PIR" id="T24747">
    <property type="entry name" value="T24747"/>
</dbReference>
<dbReference type="SUPFAM" id="SSF81321">
    <property type="entry name" value="Family A G protein-coupled receptor-like"/>
    <property type="match status" value="1"/>
</dbReference>
<keyword evidence="1" id="KW-0472">Membrane</keyword>
<organism evidence="2 3">
    <name type="scientific">Caenorhabditis elegans</name>
    <dbReference type="NCBI Taxonomy" id="6239"/>
    <lineage>
        <taxon>Eukaryota</taxon>
        <taxon>Metazoa</taxon>
        <taxon>Ecdysozoa</taxon>
        <taxon>Nematoda</taxon>
        <taxon>Chromadorea</taxon>
        <taxon>Rhabditida</taxon>
        <taxon>Rhabditina</taxon>
        <taxon>Rhabditomorpha</taxon>
        <taxon>Rhabditoidea</taxon>
        <taxon>Rhabditidae</taxon>
        <taxon>Peloderinae</taxon>
        <taxon>Caenorhabditis</taxon>
    </lineage>
</organism>
<dbReference type="PANTHER" id="PTHR46964">
    <property type="entry name" value="SERPENTINE RECEPTOR, CLASS I-RELATED"/>
    <property type="match status" value="1"/>
</dbReference>
<feature type="transmembrane region" description="Helical" evidence="1">
    <location>
        <begin position="95"/>
        <end position="115"/>
    </location>
</feature>
<dbReference type="Proteomes" id="UP000001940">
    <property type="component" value="Chromosome V"/>
</dbReference>
<dbReference type="SMR" id="Q22358"/>
<dbReference type="Pfam" id="PF10327">
    <property type="entry name" value="7TM_GPCR_Sri"/>
    <property type="match status" value="1"/>
</dbReference>
<dbReference type="GO" id="GO:0050907">
    <property type="term" value="P:detection of chemical stimulus involved in sensory perception"/>
    <property type="evidence" value="ECO:0000318"/>
    <property type="project" value="GO_Central"/>
</dbReference>
<keyword evidence="3" id="KW-1185">Reference proteome</keyword>
<dbReference type="PaxDb" id="6239-T09E8.5a"/>
<dbReference type="GeneID" id="188328"/>
<dbReference type="PhylomeDB" id="Q22358"/>
<proteinExistence type="predicted"/>
<evidence type="ECO:0000313" key="4">
    <source>
        <dbReference type="WormBase" id="T09E8.5a"/>
    </source>
</evidence>
<dbReference type="PANTHER" id="PTHR46964:SF1">
    <property type="entry name" value="G PROTEIN-COUPLED RECEPTOR-RELATED"/>
    <property type="match status" value="1"/>
</dbReference>
<dbReference type="FunCoup" id="Q22358">
    <property type="interactions" value="80"/>
</dbReference>